<comment type="caution">
    <text evidence="9">The sequence shown here is derived from an EMBL/GenBank/DDBJ whole genome shotgun (WGS) entry which is preliminary data.</text>
</comment>
<reference evidence="9 10" key="1">
    <citation type="submission" date="2019-08" db="EMBL/GenBank/DDBJ databases">
        <title>In-depth cultivation of the pig gut microbiome towards novel bacterial diversity and tailored functional studies.</title>
        <authorList>
            <person name="Wylensek D."/>
            <person name="Hitch T.C.A."/>
            <person name="Clavel T."/>
        </authorList>
    </citation>
    <scope>NUCLEOTIDE SEQUENCE [LARGE SCALE GENOMIC DNA]</scope>
    <source>
        <strain evidence="9 10">WCA-383-APC-5B</strain>
    </source>
</reference>
<dbReference type="Proteomes" id="UP000460287">
    <property type="component" value="Unassembled WGS sequence"/>
</dbReference>
<evidence type="ECO:0000256" key="5">
    <source>
        <dbReference type="ARBA" id="ARBA00023316"/>
    </source>
</evidence>
<dbReference type="InterPro" id="IPR036505">
    <property type="entry name" value="Amidase/PGRP_sf"/>
</dbReference>
<comment type="similarity">
    <text evidence="2">Belongs to the N-acetylmuramoyl-L-alanine amidase 2 family.</text>
</comment>
<organism evidence="9 10">
    <name type="scientific">Inconstantimicrobium porci</name>
    <dbReference type="NCBI Taxonomy" id="2652291"/>
    <lineage>
        <taxon>Bacteria</taxon>
        <taxon>Bacillati</taxon>
        <taxon>Bacillota</taxon>
        <taxon>Clostridia</taxon>
        <taxon>Eubacteriales</taxon>
        <taxon>Clostridiaceae</taxon>
        <taxon>Inconstantimicrobium</taxon>
    </lineage>
</organism>
<evidence type="ECO:0000256" key="2">
    <source>
        <dbReference type="ARBA" id="ARBA00007553"/>
    </source>
</evidence>
<proteinExistence type="inferred from homology"/>
<keyword evidence="10" id="KW-1185">Reference proteome</keyword>
<sequence length="489" mass="55359">MIKFAAAFTFAAFLGVQDVQAIEVTKEYINKNRSYQNLKAIGVVIHDTDAPGGTAQNNRDYFNNNSVDASAHYFVDWNKVIQTIPENEVAWHAGRTANHKYLSIEICVPSKHNAYQFNKAYNNAVDLTVDMCRRYNWKVSDIFSHEWCSLNYKETDHTDPVAYFREYGKSMDTFRKDVARKLSVADNNGISDSEVSKAASYLGDNARKVQYLLNCFGYNLYIDGQCGRRTTQCIGYLQTRLDIYPDHLFGPKSIKKALSQLDIAERGCRFINETKLIQYMLGVTPQDGIFGNKTYAKVVEFQKNHGIYPDGRVGFKTFTKLFEQNNAVVAPNPGTNNKPDKPAKPSQPTIPTRTNPMDNNARKAANYLGNKITKVQYLLNCFGYNLNVDGNCGKHTAQCIGDLQKRLGLNSDYLFGPKSFRRAINKLDIAEKGCRYTNETRLIQYILGVTPRDGIFGNKTYAKVVQFQKSHGIWPDGRVGVKTFNKMLI</sequence>
<keyword evidence="7" id="KW-0732">Signal</keyword>
<gene>
    <name evidence="9" type="ORF">FYJ33_06295</name>
</gene>
<dbReference type="InterPro" id="IPR002502">
    <property type="entry name" value="Amidase_domain"/>
</dbReference>
<dbReference type="InterPro" id="IPR036365">
    <property type="entry name" value="PGBD-like_sf"/>
</dbReference>
<dbReference type="InterPro" id="IPR002477">
    <property type="entry name" value="Peptidoglycan-bd-like"/>
</dbReference>
<dbReference type="Pfam" id="PF01510">
    <property type="entry name" value="Amidase_2"/>
    <property type="match status" value="1"/>
</dbReference>
<dbReference type="Gene3D" id="3.40.80.10">
    <property type="entry name" value="Peptidoglycan recognition protein-like"/>
    <property type="match status" value="1"/>
</dbReference>
<dbReference type="AlphaFoldDB" id="A0A7X2MXR7"/>
<dbReference type="Gene3D" id="1.10.101.10">
    <property type="entry name" value="PGBD-like superfamily/PGBD"/>
    <property type="match status" value="3"/>
</dbReference>
<evidence type="ECO:0000256" key="6">
    <source>
        <dbReference type="SAM" id="MobiDB-lite"/>
    </source>
</evidence>
<dbReference type="EC" id="3.5.1.28" evidence="3"/>
<evidence type="ECO:0000256" key="1">
    <source>
        <dbReference type="ARBA" id="ARBA00001561"/>
    </source>
</evidence>
<evidence type="ECO:0000313" key="10">
    <source>
        <dbReference type="Proteomes" id="UP000460287"/>
    </source>
</evidence>
<feature type="domain" description="N-acetylmuramoyl-L-alanine amidase" evidence="8">
    <location>
        <begin position="30"/>
        <end position="161"/>
    </location>
</feature>
<name>A0A7X2MXR7_9CLOT</name>
<evidence type="ECO:0000256" key="7">
    <source>
        <dbReference type="SAM" id="SignalP"/>
    </source>
</evidence>
<dbReference type="SUPFAM" id="SSF55846">
    <property type="entry name" value="N-acetylmuramoyl-L-alanine amidase-like"/>
    <property type="match status" value="1"/>
</dbReference>
<dbReference type="PANTHER" id="PTHR30417:SF1">
    <property type="entry name" value="N-ACETYLMURAMOYL-L-ALANINE AMIDASE AMID"/>
    <property type="match status" value="1"/>
</dbReference>
<feature type="chain" id="PRO_5031346831" description="N-acetylmuramoyl-L-alanine amidase" evidence="7">
    <location>
        <begin position="22"/>
        <end position="489"/>
    </location>
</feature>
<dbReference type="CDD" id="cd06583">
    <property type="entry name" value="PGRP"/>
    <property type="match status" value="1"/>
</dbReference>
<evidence type="ECO:0000259" key="8">
    <source>
        <dbReference type="SMART" id="SM00644"/>
    </source>
</evidence>
<dbReference type="GO" id="GO:0008745">
    <property type="term" value="F:N-acetylmuramoyl-L-alanine amidase activity"/>
    <property type="evidence" value="ECO:0007669"/>
    <property type="project" value="UniProtKB-EC"/>
</dbReference>
<accession>A0A7X2MXR7</accession>
<dbReference type="GO" id="GO:0009253">
    <property type="term" value="P:peptidoglycan catabolic process"/>
    <property type="evidence" value="ECO:0007669"/>
    <property type="project" value="InterPro"/>
</dbReference>
<dbReference type="InterPro" id="IPR036366">
    <property type="entry name" value="PGBDSf"/>
</dbReference>
<dbReference type="PANTHER" id="PTHR30417">
    <property type="entry name" value="N-ACETYLMURAMOYL-L-ALANINE AMIDASE AMID"/>
    <property type="match status" value="1"/>
</dbReference>
<evidence type="ECO:0000256" key="3">
    <source>
        <dbReference type="ARBA" id="ARBA00011901"/>
    </source>
</evidence>
<dbReference type="GO" id="GO:0009254">
    <property type="term" value="P:peptidoglycan turnover"/>
    <property type="evidence" value="ECO:0007669"/>
    <property type="project" value="TreeGrafter"/>
</dbReference>
<evidence type="ECO:0000256" key="4">
    <source>
        <dbReference type="ARBA" id="ARBA00022801"/>
    </source>
</evidence>
<evidence type="ECO:0000313" key="9">
    <source>
        <dbReference type="EMBL" id="MSR91026.1"/>
    </source>
</evidence>
<keyword evidence="5" id="KW-0961">Cell wall biogenesis/degradation</keyword>
<dbReference type="Pfam" id="PF01471">
    <property type="entry name" value="PG_binding_1"/>
    <property type="match status" value="2"/>
</dbReference>
<feature type="signal peptide" evidence="7">
    <location>
        <begin position="1"/>
        <end position="21"/>
    </location>
</feature>
<dbReference type="SMART" id="SM00644">
    <property type="entry name" value="Ami_2"/>
    <property type="match status" value="1"/>
</dbReference>
<dbReference type="EMBL" id="VULX01000006">
    <property type="protein sequence ID" value="MSR91026.1"/>
    <property type="molecule type" value="Genomic_DNA"/>
</dbReference>
<protein>
    <recommendedName>
        <fullName evidence="3">N-acetylmuramoyl-L-alanine amidase</fullName>
        <ecNumber evidence="3">3.5.1.28</ecNumber>
    </recommendedName>
</protein>
<feature type="compositionally biased region" description="Polar residues" evidence="6">
    <location>
        <begin position="346"/>
        <end position="358"/>
    </location>
</feature>
<dbReference type="GO" id="GO:0071555">
    <property type="term" value="P:cell wall organization"/>
    <property type="evidence" value="ECO:0007669"/>
    <property type="project" value="UniProtKB-KW"/>
</dbReference>
<feature type="region of interest" description="Disordered" evidence="6">
    <location>
        <begin position="329"/>
        <end position="359"/>
    </location>
</feature>
<comment type="catalytic activity">
    <reaction evidence="1">
        <text>Hydrolyzes the link between N-acetylmuramoyl residues and L-amino acid residues in certain cell-wall glycopeptides.</text>
        <dbReference type="EC" id="3.5.1.28"/>
    </reaction>
</comment>
<dbReference type="InterPro" id="IPR051206">
    <property type="entry name" value="NAMLAA_amidase_2"/>
</dbReference>
<dbReference type="SUPFAM" id="SSF47090">
    <property type="entry name" value="PGBD-like"/>
    <property type="match status" value="3"/>
</dbReference>
<keyword evidence="4" id="KW-0378">Hydrolase</keyword>